<evidence type="ECO:0000313" key="1">
    <source>
        <dbReference type="EMBL" id="KPJ66818.1"/>
    </source>
</evidence>
<evidence type="ECO:0000313" key="2">
    <source>
        <dbReference type="Proteomes" id="UP000051861"/>
    </source>
</evidence>
<sequence>MSRYLRGIVKNCYKRTNWSVHLKVNQGKAFCIFPARGGDSGDKKFSAGSIDMHRMVDTIEQVKLKS</sequence>
<organism evidence="1 2">
    <name type="scientific">candidate division WOR-1 bacterium DG_54_3</name>
    <dbReference type="NCBI Taxonomy" id="1703775"/>
    <lineage>
        <taxon>Bacteria</taxon>
        <taxon>Bacillati</taxon>
        <taxon>Saganbacteria</taxon>
    </lineage>
</organism>
<accession>A0A0S7XWG0</accession>
<dbReference type="AlphaFoldDB" id="A0A0S7XWG0"/>
<reference evidence="1 2" key="1">
    <citation type="journal article" date="2015" name="Microbiome">
        <title>Genomic resolution of linkages in carbon, nitrogen, and sulfur cycling among widespread estuary sediment bacteria.</title>
        <authorList>
            <person name="Baker B.J."/>
            <person name="Lazar C.S."/>
            <person name="Teske A.P."/>
            <person name="Dick G.J."/>
        </authorList>
    </citation>
    <scope>NUCLEOTIDE SEQUENCE [LARGE SCALE GENOMIC DNA]</scope>
    <source>
        <strain evidence="1">DG_54_3</strain>
    </source>
</reference>
<name>A0A0S7XWG0_UNCSA</name>
<gene>
    <name evidence="1" type="ORF">AMJ44_07790</name>
</gene>
<proteinExistence type="predicted"/>
<comment type="caution">
    <text evidence="1">The sequence shown here is derived from an EMBL/GenBank/DDBJ whole genome shotgun (WGS) entry which is preliminary data.</text>
</comment>
<dbReference type="Proteomes" id="UP000051861">
    <property type="component" value="Unassembled WGS sequence"/>
</dbReference>
<dbReference type="EMBL" id="LIZX01000071">
    <property type="protein sequence ID" value="KPJ66818.1"/>
    <property type="molecule type" value="Genomic_DNA"/>
</dbReference>
<protein>
    <submittedName>
        <fullName evidence="1">Uncharacterized protein</fullName>
    </submittedName>
</protein>